<reference evidence="2 3" key="1">
    <citation type="submission" date="2024-11" db="EMBL/GenBank/DDBJ databases">
        <title>Adaptive evolution of stress response genes in parasites aligns with host niche diversity.</title>
        <authorList>
            <person name="Hahn C."/>
            <person name="Resl P."/>
        </authorList>
    </citation>
    <scope>NUCLEOTIDE SEQUENCE [LARGE SCALE GENOMIC DNA]</scope>
    <source>
        <strain evidence="2">EGGRZ-B1_66</strain>
        <tissue evidence="2">Body</tissue>
    </source>
</reference>
<gene>
    <name evidence="2" type="primary">ODF3_1</name>
    <name evidence="2" type="ORF">Ciccas_000903</name>
</gene>
<evidence type="ECO:0000313" key="2">
    <source>
        <dbReference type="EMBL" id="KAL3320422.1"/>
    </source>
</evidence>
<dbReference type="EMBL" id="JBJKFK010000053">
    <property type="protein sequence ID" value="KAL3320422.1"/>
    <property type="molecule type" value="Genomic_DNA"/>
</dbReference>
<feature type="region of interest" description="Disordered" evidence="1">
    <location>
        <begin position="148"/>
        <end position="229"/>
    </location>
</feature>
<dbReference type="InterPro" id="IPR051291">
    <property type="entry name" value="CIMAP"/>
</dbReference>
<dbReference type="Proteomes" id="UP001626550">
    <property type="component" value="Unassembled WGS sequence"/>
</dbReference>
<dbReference type="InterPro" id="IPR010736">
    <property type="entry name" value="SHIPPO-rpt"/>
</dbReference>
<evidence type="ECO:0000256" key="1">
    <source>
        <dbReference type="SAM" id="MobiDB-lite"/>
    </source>
</evidence>
<evidence type="ECO:0000313" key="3">
    <source>
        <dbReference type="Proteomes" id="UP001626550"/>
    </source>
</evidence>
<name>A0ABD2QMR4_9PLAT</name>
<organism evidence="2 3">
    <name type="scientific">Cichlidogyrus casuarinus</name>
    <dbReference type="NCBI Taxonomy" id="1844966"/>
    <lineage>
        <taxon>Eukaryota</taxon>
        <taxon>Metazoa</taxon>
        <taxon>Spiralia</taxon>
        <taxon>Lophotrochozoa</taxon>
        <taxon>Platyhelminthes</taxon>
        <taxon>Monogenea</taxon>
        <taxon>Monopisthocotylea</taxon>
        <taxon>Dactylogyridea</taxon>
        <taxon>Ancyrocephalidae</taxon>
        <taxon>Cichlidogyrus</taxon>
    </lineage>
</organism>
<sequence>MVYNYTKPRGPIAAMYSSPGPVYKLPTLLGAEGHDVTHSRAPASSFGSKLTWSENNASPGPCYLPSSKLTNKGMEPGCQFSILGRPKDMALFNNPGPQAYGTVEASKHLYGPGLAFSFGKKLDSLKTDHVPGPNVYNLDSMLGKTVRSDKASSHVHSITGRSKMGGFDEDLKKTPGPGAYTVPEPSSYKENQPKWSLLGRNHPPTDSTKKPSPDAYNPSLNDKKTAPKFTFGIKHSQYKGEYITDEDK</sequence>
<dbReference type="Pfam" id="PF07004">
    <property type="entry name" value="SHIPPO-rpt"/>
    <property type="match status" value="3"/>
</dbReference>
<accession>A0ABD2QMR4</accession>
<comment type="caution">
    <text evidence="2">The sequence shown here is derived from an EMBL/GenBank/DDBJ whole genome shotgun (WGS) entry which is preliminary data.</text>
</comment>
<dbReference type="PANTHER" id="PTHR21580">
    <property type="entry name" value="SHIPPO-1-RELATED"/>
    <property type="match status" value="1"/>
</dbReference>
<protein>
    <submittedName>
        <fullName evidence="2">Outer dense fiber protein 3</fullName>
    </submittedName>
</protein>
<keyword evidence="3" id="KW-1185">Reference proteome</keyword>
<dbReference type="AlphaFoldDB" id="A0ABD2QMR4"/>
<dbReference type="PANTHER" id="PTHR21580:SF28">
    <property type="entry name" value="BOREALIN N-TERMINAL DOMAIN-CONTAINING PROTEIN-RELATED"/>
    <property type="match status" value="1"/>
</dbReference>
<proteinExistence type="predicted"/>